<dbReference type="EMBL" id="GGEC01056608">
    <property type="protein sequence ID" value="MBX37092.1"/>
    <property type="molecule type" value="Transcribed_RNA"/>
</dbReference>
<proteinExistence type="predicted"/>
<name>A0A2P2N3P4_RHIMU</name>
<organism evidence="1">
    <name type="scientific">Rhizophora mucronata</name>
    <name type="common">Asiatic mangrove</name>
    <dbReference type="NCBI Taxonomy" id="61149"/>
    <lineage>
        <taxon>Eukaryota</taxon>
        <taxon>Viridiplantae</taxon>
        <taxon>Streptophyta</taxon>
        <taxon>Embryophyta</taxon>
        <taxon>Tracheophyta</taxon>
        <taxon>Spermatophyta</taxon>
        <taxon>Magnoliopsida</taxon>
        <taxon>eudicotyledons</taxon>
        <taxon>Gunneridae</taxon>
        <taxon>Pentapetalae</taxon>
        <taxon>rosids</taxon>
        <taxon>fabids</taxon>
        <taxon>Malpighiales</taxon>
        <taxon>Rhizophoraceae</taxon>
        <taxon>Rhizophora</taxon>
    </lineage>
</organism>
<protein>
    <submittedName>
        <fullName evidence="1">Uncharacterized protein</fullName>
    </submittedName>
</protein>
<evidence type="ECO:0000313" key="1">
    <source>
        <dbReference type="EMBL" id="MBX37092.1"/>
    </source>
</evidence>
<dbReference type="AlphaFoldDB" id="A0A2P2N3P4"/>
<sequence length="51" mass="6185">MCHQTTTKFSLKNEKFKHTKEYVPLHFDRPAFQKLCYTVVLRKELIEKCIL</sequence>
<reference evidence="1" key="1">
    <citation type="submission" date="2018-02" db="EMBL/GenBank/DDBJ databases">
        <title>Rhizophora mucronata_Transcriptome.</title>
        <authorList>
            <person name="Meera S.P."/>
            <person name="Sreeshan A."/>
            <person name="Augustine A."/>
        </authorList>
    </citation>
    <scope>NUCLEOTIDE SEQUENCE</scope>
    <source>
        <tissue evidence="1">Leaf</tissue>
    </source>
</reference>
<accession>A0A2P2N3P4</accession>